<dbReference type="InterPro" id="IPR029056">
    <property type="entry name" value="Ribokinase-like"/>
</dbReference>
<dbReference type="AlphaFoldDB" id="A0A316TTS0"/>
<evidence type="ECO:0000313" key="6">
    <source>
        <dbReference type="Proteomes" id="UP000245533"/>
    </source>
</evidence>
<reference evidence="5 6" key="1">
    <citation type="submission" date="2018-05" db="EMBL/GenBank/DDBJ databases">
        <title>Rhodohalobacter halophilus gen. nov., sp. nov., a moderately halophilic member of the family Balneolaceae.</title>
        <authorList>
            <person name="Liu Z.-W."/>
        </authorList>
    </citation>
    <scope>NUCLEOTIDE SEQUENCE [LARGE SCALE GENOMIC DNA]</scope>
    <source>
        <strain evidence="5 6">8A47</strain>
    </source>
</reference>
<name>A0A316TTS0_9BACT</name>
<sequence length="290" mass="32722">MPTIFSFGELLWDIFPDYKKPGGSPANLAYHLHVLKNRSRLISRIGDDEYGKELQHFIRKKGLSADYIQTDVKHPTGLVTVQFDDNEPSYTIHEPAAWDFIEFTQKLGKEISDADALCFASLSQRNRASASTLNRLLDSVHPECLTVFDLNLRPPFIDRKRIMNSIERSKVIKFNMDELNQVSGWFKTDQFPEYLLRKDPEKVILLTLGGDGSAMYTRDGYFKQEAFPITDDGDFVGVGDAFLACITHLLLKKEDPKQVLLKANRYAASVASQQGGMPDIPKSVLDDISG</sequence>
<dbReference type="GO" id="GO:0016301">
    <property type="term" value="F:kinase activity"/>
    <property type="evidence" value="ECO:0007669"/>
    <property type="project" value="UniProtKB-KW"/>
</dbReference>
<dbReference type="SUPFAM" id="SSF53613">
    <property type="entry name" value="Ribokinase-like"/>
    <property type="match status" value="1"/>
</dbReference>
<dbReference type="Gene3D" id="3.40.1190.20">
    <property type="match status" value="1"/>
</dbReference>
<comment type="similarity">
    <text evidence="1">Belongs to the carbohydrate kinase PfkB family.</text>
</comment>
<dbReference type="Pfam" id="PF00294">
    <property type="entry name" value="PfkB"/>
    <property type="match status" value="1"/>
</dbReference>
<organism evidence="5 6">
    <name type="scientific">Rhodohalobacter mucosus</name>
    <dbReference type="NCBI Taxonomy" id="2079485"/>
    <lineage>
        <taxon>Bacteria</taxon>
        <taxon>Pseudomonadati</taxon>
        <taxon>Balneolota</taxon>
        <taxon>Balneolia</taxon>
        <taxon>Balneolales</taxon>
        <taxon>Balneolaceae</taxon>
        <taxon>Rhodohalobacter</taxon>
    </lineage>
</organism>
<accession>A0A316TTS0</accession>
<comment type="caution">
    <text evidence="5">The sequence shown here is derived from an EMBL/GenBank/DDBJ whole genome shotgun (WGS) entry which is preliminary data.</text>
</comment>
<evidence type="ECO:0000256" key="1">
    <source>
        <dbReference type="ARBA" id="ARBA00010688"/>
    </source>
</evidence>
<dbReference type="InterPro" id="IPR050306">
    <property type="entry name" value="PfkB_Carbo_kinase"/>
</dbReference>
<dbReference type="PANTHER" id="PTHR43085:SF57">
    <property type="entry name" value="CARBOHYDRATE KINASE PFKB DOMAIN-CONTAINING PROTEIN"/>
    <property type="match status" value="1"/>
</dbReference>
<dbReference type="CDD" id="cd01167">
    <property type="entry name" value="bac_FRK"/>
    <property type="match status" value="1"/>
</dbReference>
<dbReference type="Proteomes" id="UP000245533">
    <property type="component" value="Unassembled WGS sequence"/>
</dbReference>
<keyword evidence="3" id="KW-0418">Kinase</keyword>
<proteinExistence type="inferred from homology"/>
<protein>
    <recommendedName>
        <fullName evidence="4">Carbohydrate kinase PfkB domain-containing protein</fullName>
    </recommendedName>
</protein>
<evidence type="ECO:0000259" key="4">
    <source>
        <dbReference type="Pfam" id="PF00294"/>
    </source>
</evidence>
<evidence type="ECO:0000256" key="3">
    <source>
        <dbReference type="ARBA" id="ARBA00022777"/>
    </source>
</evidence>
<dbReference type="RefSeq" id="WP_109645967.1">
    <property type="nucleotide sequence ID" value="NZ_QGGB01000004.1"/>
</dbReference>
<dbReference type="OrthoDB" id="9813569at2"/>
<keyword evidence="2" id="KW-0808">Transferase</keyword>
<gene>
    <name evidence="5" type="ORF">DDZ15_05560</name>
</gene>
<feature type="domain" description="Carbohydrate kinase PfkB" evidence="4">
    <location>
        <begin position="19"/>
        <end position="282"/>
    </location>
</feature>
<keyword evidence="6" id="KW-1185">Reference proteome</keyword>
<dbReference type="InterPro" id="IPR011611">
    <property type="entry name" value="PfkB_dom"/>
</dbReference>
<evidence type="ECO:0000313" key="5">
    <source>
        <dbReference type="EMBL" id="PWN07268.1"/>
    </source>
</evidence>
<dbReference type="PANTHER" id="PTHR43085">
    <property type="entry name" value="HEXOKINASE FAMILY MEMBER"/>
    <property type="match status" value="1"/>
</dbReference>
<evidence type="ECO:0000256" key="2">
    <source>
        <dbReference type="ARBA" id="ARBA00022679"/>
    </source>
</evidence>
<dbReference type="EMBL" id="QGGB01000004">
    <property type="protein sequence ID" value="PWN07268.1"/>
    <property type="molecule type" value="Genomic_DNA"/>
</dbReference>